<proteinExistence type="predicted"/>
<gene>
    <name evidence="1" type="ORF">AAP_04305</name>
</gene>
<evidence type="ECO:0000313" key="1">
    <source>
        <dbReference type="EMBL" id="KZZ89550.1"/>
    </source>
</evidence>
<organism evidence="1 2">
    <name type="scientific">Ascosphaera apis ARSEF 7405</name>
    <dbReference type="NCBI Taxonomy" id="392613"/>
    <lineage>
        <taxon>Eukaryota</taxon>
        <taxon>Fungi</taxon>
        <taxon>Dikarya</taxon>
        <taxon>Ascomycota</taxon>
        <taxon>Pezizomycotina</taxon>
        <taxon>Eurotiomycetes</taxon>
        <taxon>Eurotiomycetidae</taxon>
        <taxon>Onygenales</taxon>
        <taxon>Ascosphaeraceae</taxon>
        <taxon>Ascosphaera</taxon>
    </lineage>
</organism>
<protein>
    <submittedName>
        <fullName evidence="1">ATPase involved in DNA replication initiation</fullName>
    </submittedName>
</protein>
<dbReference type="InterPro" id="IPR011257">
    <property type="entry name" value="DNA_glycosylase"/>
</dbReference>
<comment type="caution">
    <text evidence="1">The sequence shown here is derived from an EMBL/GenBank/DDBJ whole genome shotgun (WGS) entry which is preliminary data.</text>
</comment>
<dbReference type="GO" id="GO:0006281">
    <property type="term" value="P:DNA repair"/>
    <property type="evidence" value="ECO:0007669"/>
    <property type="project" value="InterPro"/>
</dbReference>
<dbReference type="SUPFAM" id="SSF48150">
    <property type="entry name" value="DNA-glycosylase"/>
    <property type="match status" value="1"/>
</dbReference>
<accession>A0A166NER0</accession>
<dbReference type="OrthoDB" id="4177018at2759"/>
<name>A0A166NER0_9EURO</name>
<dbReference type="EMBL" id="AZGZ01000020">
    <property type="protein sequence ID" value="KZZ89550.1"/>
    <property type="molecule type" value="Genomic_DNA"/>
</dbReference>
<reference evidence="1 2" key="1">
    <citation type="journal article" date="2016" name="Genome Biol. Evol.">
        <title>Divergent and convergent evolution of fungal pathogenicity.</title>
        <authorList>
            <person name="Shang Y."/>
            <person name="Xiao G."/>
            <person name="Zheng P."/>
            <person name="Cen K."/>
            <person name="Zhan S."/>
            <person name="Wang C."/>
        </authorList>
    </citation>
    <scope>NUCLEOTIDE SEQUENCE [LARGE SCALE GENOMIC DNA]</scope>
    <source>
        <strain evidence="1 2">ARSEF 7405</strain>
    </source>
</reference>
<dbReference type="Gene3D" id="1.10.340.30">
    <property type="entry name" value="Hypothetical protein, domain 2"/>
    <property type="match status" value="1"/>
</dbReference>
<evidence type="ECO:0000313" key="2">
    <source>
        <dbReference type="Proteomes" id="UP000242877"/>
    </source>
</evidence>
<sequence>MVPKNLTGPSDVGINLDKGSSDEYFKWFIACLLFGKPVQQPIAVAAYQTLDKHRLLSPEKLLDAGWDRLVEVLDEAHYARYDHDTSTKLLDISSKIKDEYGSFDGLMKQSEGIDDLGERLREFKGVGPKVLQIFMREAEPRLKDQGWEEDIKQEE</sequence>
<keyword evidence="2" id="KW-1185">Reference proteome</keyword>
<dbReference type="Proteomes" id="UP000242877">
    <property type="component" value="Unassembled WGS sequence"/>
</dbReference>
<dbReference type="AlphaFoldDB" id="A0A166NER0"/>
<dbReference type="VEuPathDB" id="FungiDB:AAP_04305"/>
<dbReference type="GO" id="GO:0003824">
    <property type="term" value="F:catalytic activity"/>
    <property type="evidence" value="ECO:0007669"/>
    <property type="project" value="InterPro"/>
</dbReference>